<dbReference type="Pfam" id="PF18903">
    <property type="entry name" value="DUF5659"/>
    <property type="match status" value="1"/>
</dbReference>
<sequence length="81" mass="9271">MNQESNQYRSYDLGLASALVQVGFSLRGLDRSNGKKVEFIFTKTPELEEAVKRFWSSELAVDAQGYFEAIRSLKNRIYSSE</sequence>
<evidence type="ECO:0000313" key="3">
    <source>
        <dbReference type="Proteomes" id="UP000034753"/>
    </source>
</evidence>
<name>A0A0G0WNU7_9BACT</name>
<dbReference type="Proteomes" id="UP000034753">
    <property type="component" value="Unassembled WGS sequence"/>
</dbReference>
<dbReference type="EMBL" id="LCBN01000018">
    <property type="protein sequence ID" value="KKS13747.1"/>
    <property type="molecule type" value="Genomic_DNA"/>
</dbReference>
<accession>A0A0G0WNU7</accession>
<evidence type="ECO:0000259" key="1">
    <source>
        <dbReference type="Pfam" id="PF18903"/>
    </source>
</evidence>
<comment type="caution">
    <text evidence="2">The sequence shown here is derived from an EMBL/GenBank/DDBJ whole genome shotgun (WGS) entry which is preliminary data.</text>
</comment>
<dbReference type="InterPro" id="IPR043718">
    <property type="entry name" value="DUF5659"/>
</dbReference>
<organism evidence="2 3">
    <name type="scientific">Candidatus Daviesbacteria bacterium GW2011_GWB1_41_5</name>
    <dbReference type="NCBI Taxonomy" id="1618429"/>
    <lineage>
        <taxon>Bacteria</taxon>
        <taxon>Candidatus Daviesiibacteriota</taxon>
    </lineage>
</organism>
<protein>
    <recommendedName>
        <fullName evidence="1">DUF5659 domain-containing protein</fullName>
    </recommendedName>
</protein>
<gene>
    <name evidence="2" type="ORF">UU67_C0018G0009</name>
</gene>
<evidence type="ECO:0000313" key="2">
    <source>
        <dbReference type="EMBL" id="KKS13747.1"/>
    </source>
</evidence>
<dbReference type="AlphaFoldDB" id="A0A0G0WNU7"/>
<proteinExistence type="predicted"/>
<reference evidence="2 3" key="1">
    <citation type="journal article" date="2015" name="Nature">
        <title>rRNA introns, odd ribosomes, and small enigmatic genomes across a large radiation of phyla.</title>
        <authorList>
            <person name="Brown C.T."/>
            <person name="Hug L.A."/>
            <person name="Thomas B.C."/>
            <person name="Sharon I."/>
            <person name="Castelle C.J."/>
            <person name="Singh A."/>
            <person name="Wilkins M.J."/>
            <person name="Williams K.H."/>
            <person name="Banfield J.F."/>
        </authorList>
    </citation>
    <scope>NUCLEOTIDE SEQUENCE [LARGE SCALE GENOMIC DNA]</scope>
</reference>
<feature type="domain" description="DUF5659" evidence="1">
    <location>
        <begin position="6"/>
        <end position="79"/>
    </location>
</feature>